<sequence length="116" mass="12790">MQAESTMVKSKKRKIDVGTSVQVEEDFPIPPILGPYESLASELKNVKEIVTKLPQGGRRVEISSLHGCGGVKGLLKVLKINEPLPTSRPNKDRDEPTVWNDDEGVKDSEATDSEYN</sequence>
<protein>
    <submittedName>
        <fullName evidence="2">Uncharacterized protein</fullName>
    </submittedName>
</protein>
<keyword evidence="3" id="KW-1185">Reference proteome</keyword>
<accession>A0ABQ7TUS1</accession>
<reference evidence="2 3" key="1">
    <citation type="journal article" date="2021" name="bioRxiv">
        <title>Chromosome-scale and haplotype-resolved genome assembly of a tetraploid potato cultivar.</title>
        <authorList>
            <person name="Sun H."/>
            <person name="Jiao W.-B."/>
            <person name="Krause K."/>
            <person name="Campoy J.A."/>
            <person name="Goel M."/>
            <person name="Folz-Donahue K."/>
            <person name="Kukat C."/>
            <person name="Huettel B."/>
            <person name="Schneeberger K."/>
        </authorList>
    </citation>
    <scope>NUCLEOTIDE SEQUENCE [LARGE SCALE GENOMIC DNA]</scope>
    <source>
        <strain evidence="2">SolTubOtavaFocal</strain>
        <tissue evidence="2">Leaves</tissue>
    </source>
</reference>
<dbReference type="Proteomes" id="UP000826656">
    <property type="component" value="Unassembled WGS sequence"/>
</dbReference>
<evidence type="ECO:0000256" key="1">
    <source>
        <dbReference type="SAM" id="MobiDB-lite"/>
    </source>
</evidence>
<organism evidence="2 3">
    <name type="scientific">Solanum tuberosum</name>
    <name type="common">Potato</name>
    <dbReference type="NCBI Taxonomy" id="4113"/>
    <lineage>
        <taxon>Eukaryota</taxon>
        <taxon>Viridiplantae</taxon>
        <taxon>Streptophyta</taxon>
        <taxon>Embryophyta</taxon>
        <taxon>Tracheophyta</taxon>
        <taxon>Spermatophyta</taxon>
        <taxon>Magnoliopsida</taxon>
        <taxon>eudicotyledons</taxon>
        <taxon>Gunneridae</taxon>
        <taxon>Pentapetalae</taxon>
        <taxon>asterids</taxon>
        <taxon>lamiids</taxon>
        <taxon>Solanales</taxon>
        <taxon>Solanaceae</taxon>
        <taxon>Solanoideae</taxon>
        <taxon>Solaneae</taxon>
        <taxon>Solanum</taxon>
    </lineage>
</organism>
<evidence type="ECO:0000313" key="3">
    <source>
        <dbReference type="Proteomes" id="UP000826656"/>
    </source>
</evidence>
<proteinExistence type="predicted"/>
<feature type="region of interest" description="Disordered" evidence="1">
    <location>
        <begin position="82"/>
        <end position="116"/>
    </location>
</feature>
<evidence type="ECO:0000313" key="2">
    <source>
        <dbReference type="EMBL" id="KAH0738178.1"/>
    </source>
</evidence>
<comment type="caution">
    <text evidence="2">The sequence shown here is derived from an EMBL/GenBank/DDBJ whole genome shotgun (WGS) entry which is preliminary data.</text>
</comment>
<name>A0ABQ7TUS1_SOLTU</name>
<gene>
    <name evidence="2" type="ORF">KY290_036883</name>
</gene>
<dbReference type="EMBL" id="JAIVGD010000028">
    <property type="protein sequence ID" value="KAH0738178.1"/>
    <property type="molecule type" value="Genomic_DNA"/>
</dbReference>